<name>A0A8K0NLZ4_9TREE</name>
<evidence type="ECO:0000256" key="1">
    <source>
        <dbReference type="ARBA" id="ARBA00006484"/>
    </source>
</evidence>
<dbReference type="EMBL" id="JABELV010000231">
    <property type="protein sequence ID" value="KAG7527768.1"/>
    <property type="molecule type" value="Genomic_DNA"/>
</dbReference>
<dbReference type="PRINTS" id="PR00081">
    <property type="entry name" value="GDHRDH"/>
</dbReference>
<reference evidence="4" key="1">
    <citation type="submission" date="2020-04" db="EMBL/GenBank/DDBJ databases">
        <title>Analysis of mating type loci in Filobasidium floriforme.</title>
        <authorList>
            <person name="Nowrousian M."/>
        </authorList>
    </citation>
    <scope>NUCLEOTIDE SEQUENCE</scope>
    <source>
        <strain evidence="4">CBS 6242</strain>
    </source>
</reference>
<comment type="caution">
    <text evidence="4">The sequence shown here is derived from an EMBL/GenBank/DDBJ whole genome shotgun (WGS) entry which is preliminary data.</text>
</comment>
<keyword evidence="5" id="KW-1185">Reference proteome</keyword>
<dbReference type="PANTHER" id="PTHR43008:SF4">
    <property type="entry name" value="CHAIN DEHYDROGENASE, PUTATIVE (AFU_ORTHOLOGUE AFUA_4G08710)-RELATED"/>
    <property type="match status" value="1"/>
</dbReference>
<dbReference type="SUPFAM" id="SSF51735">
    <property type="entry name" value="NAD(P)-binding Rossmann-fold domains"/>
    <property type="match status" value="1"/>
</dbReference>
<dbReference type="InterPro" id="IPR002347">
    <property type="entry name" value="SDR_fam"/>
</dbReference>
<dbReference type="InterPro" id="IPR036291">
    <property type="entry name" value="NAD(P)-bd_dom_sf"/>
</dbReference>
<evidence type="ECO:0000256" key="2">
    <source>
        <dbReference type="ARBA" id="ARBA00022857"/>
    </source>
</evidence>
<evidence type="ECO:0000256" key="3">
    <source>
        <dbReference type="ARBA" id="ARBA00023002"/>
    </source>
</evidence>
<keyword evidence="3" id="KW-0560">Oxidoreductase</keyword>
<proteinExistence type="inferred from homology"/>
<dbReference type="FunFam" id="3.40.50.720:FF:000245">
    <property type="entry name" value="Short chain dehydrogenase, putative"/>
    <property type="match status" value="1"/>
</dbReference>
<organism evidence="4 5">
    <name type="scientific">Filobasidium floriforme</name>
    <dbReference type="NCBI Taxonomy" id="5210"/>
    <lineage>
        <taxon>Eukaryota</taxon>
        <taxon>Fungi</taxon>
        <taxon>Dikarya</taxon>
        <taxon>Basidiomycota</taxon>
        <taxon>Agaricomycotina</taxon>
        <taxon>Tremellomycetes</taxon>
        <taxon>Filobasidiales</taxon>
        <taxon>Filobasidiaceae</taxon>
        <taxon>Filobasidium</taxon>
    </lineage>
</organism>
<evidence type="ECO:0000313" key="5">
    <source>
        <dbReference type="Proteomes" id="UP000812966"/>
    </source>
</evidence>
<dbReference type="PROSITE" id="PS00061">
    <property type="entry name" value="ADH_SHORT"/>
    <property type="match status" value="1"/>
</dbReference>
<dbReference type="InterPro" id="IPR020904">
    <property type="entry name" value="Sc_DH/Rdtase_CS"/>
</dbReference>
<sequence length="301" mass="32340">MTPIATADNTRLEQGSMTVDPVIAPIDPQATSATPIRKAYDLFSLANQGVIVTGGARGLGLCIATSLLEAHASHVYCLDILDAPLEAEWQVALQTAKEMGGSISYRQLDITDQAAVQRVIGEIYDDCQVEITGFFGAAGIQQMIPALEYPVEQFRKMMDVNVTGTFLTIQAVAQQMKRRGIAGSIVMTASMSGSIANKGLTCLAYNTSKSALLQMCRSAAAEWGQYGIRVNTLSPGYIRTAMTDGLLATRPDLEEEWLRGSMLDRLSTPDEYRGPVIFLLSKASSFTTGADLIVDGGHTAF</sequence>
<keyword evidence="2" id="KW-0521">NADP</keyword>
<dbReference type="AlphaFoldDB" id="A0A8K0NLZ4"/>
<dbReference type="Pfam" id="PF13561">
    <property type="entry name" value="adh_short_C2"/>
    <property type="match status" value="1"/>
</dbReference>
<comment type="similarity">
    <text evidence="1">Belongs to the short-chain dehydrogenases/reductases (SDR) family.</text>
</comment>
<dbReference type="GO" id="GO:0016616">
    <property type="term" value="F:oxidoreductase activity, acting on the CH-OH group of donors, NAD or NADP as acceptor"/>
    <property type="evidence" value="ECO:0007669"/>
    <property type="project" value="UniProtKB-ARBA"/>
</dbReference>
<gene>
    <name evidence="4" type="ORF">FFLO_06610</name>
</gene>
<evidence type="ECO:0000313" key="4">
    <source>
        <dbReference type="EMBL" id="KAG7527768.1"/>
    </source>
</evidence>
<dbReference type="PANTHER" id="PTHR43008">
    <property type="entry name" value="BENZIL REDUCTASE"/>
    <property type="match status" value="1"/>
</dbReference>
<dbReference type="Proteomes" id="UP000812966">
    <property type="component" value="Unassembled WGS sequence"/>
</dbReference>
<dbReference type="Gene3D" id="3.40.50.720">
    <property type="entry name" value="NAD(P)-binding Rossmann-like Domain"/>
    <property type="match status" value="1"/>
</dbReference>
<dbReference type="GO" id="GO:0050664">
    <property type="term" value="F:oxidoreductase activity, acting on NAD(P)H, oxygen as acceptor"/>
    <property type="evidence" value="ECO:0007669"/>
    <property type="project" value="TreeGrafter"/>
</dbReference>
<accession>A0A8K0NLZ4</accession>
<protein>
    <submittedName>
        <fullName evidence="4">Uncharacterized protein</fullName>
    </submittedName>
</protein>